<evidence type="ECO:0000256" key="1">
    <source>
        <dbReference type="ARBA" id="ARBA00004173"/>
    </source>
</evidence>
<comment type="similarity">
    <text evidence="2">Belongs to the ATP12 family.</text>
</comment>
<evidence type="ECO:0008006" key="8">
    <source>
        <dbReference type="Google" id="ProtNLM"/>
    </source>
</evidence>
<accession>A0A0D3IC48</accession>
<dbReference type="InterPro" id="IPR042272">
    <property type="entry name" value="ATP12_ATP_synth-F1-assembly_N"/>
</dbReference>
<comment type="subcellular location">
    <subcellularLocation>
        <location evidence="1">Mitochondrion</location>
    </subcellularLocation>
</comment>
<dbReference type="Proteomes" id="UP000013827">
    <property type="component" value="Unassembled WGS sequence"/>
</dbReference>
<evidence type="ECO:0000256" key="3">
    <source>
        <dbReference type="ARBA" id="ARBA00022946"/>
    </source>
</evidence>
<dbReference type="GO" id="GO:0033615">
    <property type="term" value="P:mitochondrial proton-transporting ATP synthase complex assembly"/>
    <property type="evidence" value="ECO:0007669"/>
    <property type="project" value="TreeGrafter"/>
</dbReference>
<name>A0A0D3IC48_EMIH1</name>
<evidence type="ECO:0000256" key="2">
    <source>
        <dbReference type="ARBA" id="ARBA00008231"/>
    </source>
</evidence>
<sequence>MQSRIKVWYKSVGVQRVAHAARWAVTLDGRALQTPAKSPLELPTEAMAWAVAMEWQAQGKFLQPYTMPLMKLATTSIDQVPSIRPQMASSMLRTMHTDVVALRADAEDEPELAAKEAAAYDPLISWLADAEGVQLNATSSLVPPAAAAAAARVLGAADDWTLAALDSVTGSCKSFVLALALYRRRLSAREVCVAARVAEQYQTDLWGEVEAGHDLDRADLQVRVSAASAFLRMLPEEGVAAPIVDERPRGERDMGSWTAFYYTEEQQRRLGVDERGRPLLLLPPVHTGTPVLGQGGPTVLCVHGVSTLAESHMWRDWDQSAD</sequence>
<proteinExistence type="inferred from homology"/>
<dbReference type="HOGENOM" id="CLU_047893_3_1_1"/>
<evidence type="ECO:0000256" key="4">
    <source>
        <dbReference type="ARBA" id="ARBA00023128"/>
    </source>
</evidence>
<reference evidence="6" key="2">
    <citation type="submission" date="2024-10" db="UniProtKB">
        <authorList>
            <consortium name="EnsemblProtists"/>
        </authorList>
    </citation>
    <scope>IDENTIFICATION</scope>
</reference>
<dbReference type="SUPFAM" id="SSF160909">
    <property type="entry name" value="ATP12-like"/>
    <property type="match status" value="1"/>
</dbReference>
<evidence type="ECO:0000256" key="5">
    <source>
        <dbReference type="ARBA" id="ARBA00023186"/>
    </source>
</evidence>
<evidence type="ECO:0000313" key="7">
    <source>
        <dbReference type="Proteomes" id="UP000013827"/>
    </source>
</evidence>
<dbReference type="PANTHER" id="PTHR21013:SF10">
    <property type="entry name" value="ATP SYNTHASE MITOCHONDRIAL F1 COMPLEX ASSEMBLY FACTOR 2"/>
    <property type="match status" value="1"/>
</dbReference>
<reference evidence="7" key="1">
    <citation type="journal article" date="2013" name="Nature">
        <title>Pan genome of the phytoplankton Emiliania underpins its global distribution.</title>
        <authorList>
            <person name="Read B.A."/>
            <person name="Kegel J."/>
            <person name="Klute M.J."/>
            <person name="Kuo A."/>
            <person name="Lefebvre S.C."/>
            <person name="Maumus F."/>
            <person name="Mayer C."/>
            <person name="Miller J."/>
            <person name="Monier A."/>
            <person name="Salamov A."/>
            <person name="Young J."/>
            <person name="Aguilar M."/>
            <person name="Claverie J.M."/>
            <person name="Frickenhaus S."/>
            <person name="Gonzalez K."/>
            <person name="Herman E.K."/>
            <person name="Lin Y.C."/>
            <person name="Napier J."/>
            <person name="Ogata H."/>
            <person name="Sarno A.F."/>
            <person name="Shmutz J."/>
            <person name="Schroeder D."/>
            <person name="de Vargas C."/>
            <person name="Verret F."/>
            <person name="von Dassow P."/>
            <person name="Valentin K."/>
            <person name="Van de Peer Y."/>
            <person name="Wheeler G."/>
            <person name="Dacks J.B."/>
            <person name="Delwiche C.F."/>
            <person name="Dyhrman S.T."/>
            <person name="Glockner G."/>
            <person name="John U."/>
            <person name="Richards T."/>
            <person name="Worden A.Z."/>
            <person name="Zhang X."/>
            <person name="Grigoriev I.V."/>
            <person name="Allen A.E."/>
            <person name="Bidle K."/>
            <person name="Borodovsky M."/>
            <person name="Bowler C."/>
            <person name="Brownlee C."/>
            <person name="Cock J.M."/>
            <person name="Elias M."/>
            <person name="Gladyshev V.N."/>
            <person name="Groth M."/>
            <person name="Guda C."/>
            <person name="Hadaegh A."/>
            <person name="Iglesias-Rodriguez M.D."/>
            <person name="Jenkins J."/>
            <person name="Jones B.M."/>
            <person name="Lawson T."/>
            <person name="Leese F."/>
            <person name="Lindquist E."/>
            <person name="Lobanov A."/>
            <person name="Lomsadze A."/>
            <person name="Malik S.B."/>
            <person name="Marsh M.E."/>
            <person name="Mackinder L."/>
            <person name="Mock T."/>
            <person name="Mueller-Roeber B."/>
            <person name="Pagarete A."/>
            <person name="Parker M."/>
            <person name="Probert I."/>
            <person name="Quesneville H."/>
            <person name="Raines C."/>
            <person name="Rensing S.A."/>
            <person name="Riano-Pachon D.M."/>
            <person name="Richier S."/>
            <person name="Rokitta S."/>
            <person name="Shiraiwa Y."/>
            <person name="Soanes D.M."/>
            <person name="van der Giezen M."/>
            <person name="Wahlund T.M."/>
            <person name="Williams B."/>
            <person name="Wilson W."/>
            <person name="Wolfe G."/>
            <person name="Wurch L.L."/>
        </authorList>
    </citation>
    <scope>NUCLEOTIDE SEQUENCE</scope>
</reference>
<dbReference type="AlphaFoldDB" id="A0A0D3IC48"/>
<evidence type="ECO:0000313" key="6">
    <source>
        <dbReference type="EnsemblProtists" id="EOD08833"/>
    </source>
</evidence>
<keyword evidence="7" id="KW-1185">Reference proteome</keyword>
<dbReference type="KEGG" id="ehx:EMIHUDRAFT_452992"/>
<dbReference type="OMA" id="YQMDVSL"/>
<dbReference type="Gene3D" id="3.30.2180.10">
    <property type="entry name" value="ATP12-like"/>
    <property type="match status" value="1"/>
</dbReference>
<dbReference type="RefSeq" id="XP_005761262.1">
    <property type="nucleotide sequence ID" value="XM_005761205.1"/>
</dbReference>
<protein>
    <recommendedName>
        <fullName evidence="8">ATP12 chaperone protein</fullName>
    </recommendedName>
</protein>
<dbReference type="Pfam" id="PF07542">
    <property type="entry name" value="ATP12"/>
    <property type="match status" value="1"/>
</dbReference>
<organism evidence="6 7">
    <name type="scientific">Emiliania huxleyi (strain CCMP1516)</name>
    <dbReference type="NCBI Taxonomy" id="280463"/>
    <lineage>
        <taxon>Eukaryota</taxon>
        <taxon>Haptista</taxon>
        <taxon>Haptophyta</taxon>
        <taxon>Prymnesiophyceae</taxon>
        <taxon>Isochrysidales</taxon>
        <taxon>Noelaerhabdaceae</taxon>
        <taxon>Emiliania</taxon>
    </lineage>
</organism>
<dbReference type="PANTHER" id="PTHR21013">
    <property type="entry name" value="ATP SYNTHASE MITOCHONDRIAL F1 COMPLEX ASSEMBLY FACTOR 2/ATP12 PROTEIN, MITOCHONDRIAL PRECURSOR"/>
    <property type="match status" value="1"/>
</dbReference>
<dbReference type="GO" id="GO:0005739">
    <property type="term" value="C:mitochondrion"/>
    <property type="evidence" value="ECO:0007669"/>
    <property type="project" value="UniProtKB-SubCell"/>
</dbReference>
<keyword evidence="4" id="KW-0496">Mitochondrion</keyword>
<dbReference type="InterPro" id="IPR011419">
    <property type="entry name" value="ATP12_ATP_synth-F1-assembly"/>
</dbReference>
<keyword evidence="3" id="KW-0809">Transit peptide</keyword>
<dbReference type="EnsemblProtists" id="EOD08833">
    <property type="protein sequence ID" value="EOD08833"/>
    <property type="gene ID" value="EMIHUDRAFT_452992"/>
</dbReference>
<dbReference type="InterPro" id="IPR023335">
    <property type="entry name" value="ATP12_ortho_dom_sf"/>
</dbReference>
<dbReference type="eggNOG" id="KOG3015">
    <property type="taxonomic scope" value="Eukaryota"/>
</dbReference>
<dbReference type="Gene3D" id="1.10.3580.10">
    <property type="entry name" value="ATP12 ATPase"/>
    <property type="match status" value="1"/>
</dbReference>
<dbReference type="STRING" id="2903.R1BGD2"/>
<dbReference type="PaxDb" id="2903-EOD08833"/>
<keyword evidence="5" id="KW-0143">Chaperone</keyword>
<dbReference type="GeneID" id="17254934"/>